<protein>
    <submittedName>
        <fullName evidence="1">Uncharacterized protein</fullName>
    </submittedName>
</protein>
<evidence type="ECO:0000313" key="2">
    <source>
        <dbReference type="Proteomes" id="UP001234297"/>
    </source>
</evidence>
<reference evidence="1 2" key="1">
    <citation type="journal article" date="2022" name="Hortic Res">
        <title>A haplotype resolved chromosomal level avocado genome allows analysis of novel avocado genes.</title>
        <authorList>
            <person name="Nath O."/>
            <person name="Fletcher S.J."/>
            <person name="Hayward A."/>
            <person name="Shaw L.M."/>
            <person name="Masouleh A.K."/>
            <person name="Furtado A."/>
            <person name="Henry R.J."/>
            <person name="Mitter N."/>
        </authorList>
    </citation>
    <scope>NUCLEOTIDE SEQUENCE [LARGE SCALE GENOMIC DNA]</scope>
    <source>
        <strain evidence="2">cv. Hass</strain>
    </source>
</reference>
<organism evidence="1 2">
    <name type="scientific">Persea americana</name>
    <name type="common">Avocado</name>
    <dbReference type="NCBI Taxonomy" id="3435"/>
    <lineage>
        <taxon>Eukaryota</taxon>
        <taxon>Viridiplantae</taxon>
        <taxon>Streptophyta</taxon>
        <taxon>Embryophyta</taxon>
        <taxon>Tracheophyta</taxon>
        <taxon>Spermatophyta</taxon>
        <taxon>Magnoliopsida</taxon>
        <taxon>Magnoliidae</taxon>
        <taxon>Laurales</taxon>
        <taxon>Lauraceae</taxon>
        <taxon>Persea</taxon>
    </lineage>
</organism>
<name>A0ACC2LWF3_PERAE</name>
<gene>
    <name evidence="1" type="ORF">MRB53_012007</name>
</gene>
<dbReference type="EMBL" id="CM056811">
    <property type="protein sequence ID" value="KAJ8637740.1"/>
    <property type="molecule type" value="Genomic_DNA"/>
</dbReference>
<accession>A0ACC2LWF3</accession>
<sequence length="158" mass="18013">MLAKSVAEEKNFAKEVRENLEVAHKSLTGVHGEMENLEKRSEGLQVELASAKAEIEKLKREAGREKGRRRQTERLRSVSRRKIKMGFLLGSCFISQLAFCQSLPPPFISASQRKHGKKKMVGMTFMHPDDPNDRIFIKGKAWVFQLKLSLFCNPGQEL</sequence>
<keyword evidence="2" id="KW-1185">Reference proteome</keyword>
<comment type="caution">
    <text evidence="1">The sequence shown here is derived from an EMBL/GenBank/DDBJ whole genome shotgun (WGS) entry which is preliminary data.</text>
</comment>
<proteinExistence type="predicted"/>
<evidence type="ECO:0000313" key="1">
    <source>
        <dbReference type="EMBL" id="KAJ8637740.1"/>
    </source>
</evidence>
<dbReference type="Proteomes" id="UP001234297">
    <property type="component" value="Chromosome 3"/>
</dbReference>